<dbReference type="Gene3D" id="2.60.40.10">
    <property type="entry name" value="Immunoglobulins"/>
    <property type="match status" value="1"/>
</dbReference>
<dbReference type="InterPro" id="IPR042842">
    <property type="entry name" value="CD226"/>
</dbReference>
<protein>
    <submittedName>
        <fullName evidence="1">Uncharacterized protein</fullName>
    </submittedName>
</protein>
<dbReference type="InterPro" id="IPR013783">
    <property type="entry name" value="Ig-like_fold"/>
</dbReference>
<accession>A0A8V5G4K3</accession>
<dbReference type="PANTHER" id="PTHR47011:SF1">
    <property type="entry name" value="CD226 ANTIGEN"/>
    <property type="match status" value="1"/>
</dbReference>
<dbReference type="Ensembl" id="ENSMUNT00000029133.1">
    <property type="protein sequence ID" value="ENSMUNP00000026648.1"/>
    <property type="gene ID" value="ENSMUNG00000020880.1"/>
</dbReference>
<evidence type="ECO:0000313" key="1">
    <source>
        <dbReference type="Ensembl" id="ENSMUNP00000026648.1"/>
    </source>
</evidence>
<dbReference type="PROSITE" id="PS50835">
    <property type="entry name" value="IG_LIKE"/>
    <property type="match status" value="1"/>
</dbReference>
<reference evidence="1" key="2">
    <citation type="submission" date="2025-08" db="UniProtKB">
        <authorList>
            <consortium name="Ensembl"/>
        </authorList>
    </citation>
    <scope>IDENTIFICATION</scope>
</reference>
<dbReference type="GO" id="GO:0050839">
    <property type="term" value="F:cell adhesion molecule binding"/>
    <property type="evidence" value="ECO:0007669"/>
    <property type="project" value="TreeGrafter"/>
</dbReference>
<name>A0A8V5G4K3_MELUD</name>
<reference evidence="1" key="3">
    <citation type="submission" date="2025-09" db="UniProtKB">
        <authorList>
            <consortium name="Ensembl"/>
        </authorList>
    </citation>
    <scope>IDENTIFICATION</scope>
</reference>
<evidence type="ECO:0000313" key="2">
    <source>
        <dbReference type="Proteomes" id="UP000694405"/>
    </source>
</evidence>
<dbReference type="InterPro" id="IPR007110">
    <property type="entry name" value="Ig-like_dom"/>
</dbReference>
<proteinExistence type="predicted"/>
<dbReference type="GO" id="GO:0002891">
    <property type="term" value="P:positive regulation of immunoglobulin mediated immune response"/>
    <property type="evidence" value="ECO:0007669"/>
    <property type="project" value="TreeGrafter"/>
</dbReference>
<reference evidence="1" key="1">
    <citation type="submission" date="2020-03" db="EMBL/GenBank/DDBJ databases">
        <title>Melopsittacus undulatus (budgerigar) genome, bMelUnd1, maternal haplotype with Z.</title>
        <authorList>
            <person name="Gedman G."/>
            <person name="Mountcastle J."/>
            <person name="Haase B."/>
            <person name="Formenti G."/>
            <person name="Wright T."/>
            <person name="Apodaca J."/>
            <person name="Pelan S."/>
            <person name="Chow W."/>
            <person name="Rhie A."/>
            <person name="Howe K."/>
            <person name="Fedrigo O."/>
            <person name="Jarvis E.D."/>
        </authorList>
    </citation>
    <scope>NUCLEOTIDE SEQUENCE [LARGE SCALE GENOMIC DNA]</scope>
</reference>
<sequence>MKHKHFWVFFVFFPINVFGESQKQSNLVSNKPGENVAFTCPYKIGDSVLQVMWERIEADQRDIVVLCSSSGKQSFGSDFKEHTLVDCSDQENSNIVIPNITASDFATYPCVATGRNKTHVMIFTVAGK</sequence>
<dbReference type="Proteomes" id="UP000694405">
    <property type="component" value="Chromosome 1"/>
</dbReference>
<dbReference type="GO" id="GO:0002729">
    <property type="term" value="P:positive regulation of natural killer cell cytokine production"/>
    <property type="evidence" value="ECO:0007669"/>
    <property type="project" value="InterPro"/>
</dbReference>
<dbReference type="InterPro" id="IPR036179">
    <property type="entry name" value="Ig-like_dom_sf"/>
</dbReference>
<keyword evidence="2" id="KW-1185">Reference proteome</keyword>
<dbReference type="GO" id="GO:0009897">
    <property type="term" value="C:external side of plasma membrane"/>
    <property type="evidence" value="ECO:0007669"/>
    <property type="project" value="TreeGrafter"/>
</dbReference>
<dbReference type="AlphaFoldDB" id="A0A8V5G4K3"/>
<organism evidence="1 2">
    <name type="scientific">Melopsittacus undulatus</name>
    <name type="common">Budgerigar</name>
    <name type="synonym">Psittacus undulatus</name>
    <dbReference type="NCBI Taxonomy" id="13146"/>
    <lineage>
        <taxon>Eukaryota</taxon>
        <taxon>Metazoa</taxon>
        <taxon>Chordata</taxon>
        <taxon>Craniata</taxon>
        <taxon>Vertebrata</taxon>
        <taxon>Euteleostomi</taxon>
        <taxon>Archelosauria</taxon>
        <taxon>Archosauria</taxon>
        <taxon>Dinosauria</taxon>
        <taxon>Saurischia</taxon>
        <taxon>Theropoda</taxon>
        <taxon>Coelurosauria</taxon>
        <taxon>Aves</taxon>
        <taxon>Neognathae</taxon>
        <taxon>Neoaves</taxon>
        <taxon>Telluraves</taxon>
        <taxon>Australaves</taxon>
        <taxon>Psittaciformes</taxon>
        <taxon>Psittaculidae</taxon>
        <taxon>Melopsittacus</taxon>
    </lineage>
</organism>
<dbReference type="SUPFAM" id="SSF48726">
    <property type="entry name" value="Immunoglobulin"/>
    <property type="match status" value="1"/>
</dbReference>
<dbReference type="PANTHER" id="PTHR47011">
    <property type="entry name" value="CD226 ANTIGEN"/>
    <property type="match status" value="1"/>
</dbReference>